<dbReference type="Proteomes" id="UP000706926">
    <property type="component" value="Unassembled WGS sequence"/>
</dbReference>
<dbReference type="Pfam" id="PF01170">
    <property type="entry name" value="UPF0020"/>
    <property type="match status" value="1"/>
</dbReference>
<dbReference type="InterPro" id="IPR000241">
    <property type="entry name" value="RlmKL-like_Mtase"/>
</dbReference>
<dbReference type="EMBL" id="JAGGKI010000003">
    <property type="protein sequence ID" value="MBP1892497.1"/>
    <property type="molecule type" value="Genomic_DNA"/>
</dbReference>
<organism evidence="2 3">
    <name type="scientific">Paenibacillus lactis</name>
    <dbReference type="NCBI Taxonomy" id="228574"/>
    <lineage>
        <taxon>Bacteria</taxon>
        <taxon>Bacillati</taxon>
        <taxon>Bacillota</taxon>
        <taxon>Bacilli</taxon>
        <taxon>Bacillales</taxon>
        <taxon>Paenibacillaceae</taxon>
        <taxon>Paenibacillus</taxon>
    </lineage>
</organism>
<protein>
    <submittedName>
        <fullName evidence="2">16S rRNA G966 N2-methylase RsmD</fullName>
    </submittedName>
</protein>
<evidence type="ECO:0000313" key="3">
    <source>
        <dbReference type="Proteomes" id="UP000706926"/>
    </source>
</evidence>
<dbReference type="SUPFAM" id="SSF53335">
    <property type="entry name" value="S-adenosyl-L-methionine-dependent methyltransferases"/>
    <property type="match status" value="1"/>
</dbReference>
<gene>
    <name evidence="2" type="ORF">J2Z18_001573</name>
</gene>
<evidence type="ECO:0000313" key="2">
    <source>
        <dbReference type="EMBL" id="MBP1892497.1"/>
    </source>
</evidence>
<dbReference type="Gene3D" id="3.40.50.150">
    <property type="entry name" value="Vaccinia Virus protein VP39"/>
    <property type="match status" value="1"/>
</dbReference>
<feature type="domain" description="Ribosomal RNA large subunit methyltransferase K/L-like methyltransferase" evidence="1">
    <location>
        <begin position="166"/>
        <end position="264"/>
    </location>
</feature>
<dbReference type="PANTHER" id="PTHR14911:SF13">
    <property type="entry name" value="TRNA (GUANINE(6)-N2)-METHYLTRANSFERASE THUMP3"/>
    <property type="match status" value="1"/>
</dbReference>
<reference evidence="2 3" key="1">
    <citation type="submission" date="2021-03" db="EMBL/GenBank/DDBJ databases">
        <title>Genomic Encyclopedia of Type Strains, Phase IV (KMG-IV): sequencing the most valuable type-strain genomes for metagenomic binning, comparative biology and taxonomic classification.</title>
        <authorList>
            <person name="Goeker M."/>
        </authorList>
    </citation>
    <scope>NUCLEOTIDE SEQUENCE [LARGE SCALE GENOMIC DNA]</scope>
    <source>
        <strain evidence="2 3">DSM 15596</strain>
    </source>
</reference>
<sequence length="326" mass="36499">MIRKTNDRKNESGIFPAVDKPTYIYIFASHETEQELCRMELRALFGHEPDGADWLESDTWIDPDRSPFLTACVEVIATDSSIERLAERAADIPLNGGTFKVIALQAGNHHSYEELRAMERIVGGSMKGRADMKTPEHRFGLLSVQGSWKLGLLHLPPRAWHQHKQKPQNYSTGLTSRLARALVNIAAPDPRAKLLDPCCGMGNVLIEALSMGIRCEGCDINPLAVRGARVNLAHYGYDDSIIAIRDMNTLQGHYETAVLDLPYNVCSVFPEEEQRRMLNSLRRLADRAVIVSTEPLAEQLEEAGWQVLGSCTTRKGTFVRSIWLCE</sequence>
<keyword evidence="3" id="KW-1185">Reference proteome</keyword>
<proteinExistence type="predicted"/>
<dbReference type="InterPro" id="IPR029063">
    <property type="entry name" value="SAM-dependent_MTases_sf"/>
</dbReference>
<evidence type="ECO:0000259" key="1">
    <source>
        <dbReference type="Pfam" id="PF01170"/>
    </source>
</evidence>
<dbReference type="CDD" id="cd02440">
    <property type="entry name" value="AdoMet_MTases"/>
    <property type="match status" value="1"/>
</dbReference>
<comment type="caution">
    <text evidence="2">The sequence shown here is derived from an EMBL/GenBank/DDBJ whole genome shotgun (WGS) entry which is preliminary data.</text>
</comment>
<accession>A0ABS4F8D0</accession>
<dbReference type="PANTHER" id="PTHR14911">
    <property type="entry name" value="THUMP DOMAIN-CONTAINING"/>
    <property type="match status" value="1"/>
</dbReference>
<name>A0ABS4F8D0_9BACL</name>